<sequence>MVGTDTWQLHNYNSMNASIEIKQQESCQTNINHESCMFSKCMGGMQRFAIPPLPSFEVEQLNVVQGSRHCLSPHFQNSLVTFISYQKEKESMYYAHAGPSGMPVSKSTNGSYPKGFLIFDQSGNQKRLMYDPMCLVSLSSIVSENKRCGWLAEKGAVRDINSVKYSPNTLSNENYVADEESSEMHENTEEIDALLYSDYDGTGCSSDDEVTSTGHSPEMINEHCEKEEQCQETTTEVASSEVPRKKQRVHDGGYIKSLPIAAVSCARVESQNYANDAESSCGMVHKEEAGTDIDFCHSSCKKDRIKETLRVLESLVPGAKGKDPLLVIDEAIDYLKSLKHEATALGTKDQQRKATKI</sequence>
<dbReference type="Pfam" id="PF23173">
    <property type="entry name" value="bHLH_SAC51"/>
    <property type="match status" value="1"/>
</dbReference>
<dbReference type="PANTHER" id="PTHR36066:SF8">
    <property type="entry name" value="TRANSCRIPTION FACTOR SAC51"/>
    <property type="match status" value="1"/>
</dbReference>
<accession>A0ABM3L0D7</accession>
<name>A0ABM3L0D7_CUCME</name>
<dbReference type="CDD" id="cd18917">
    <property type="entry name" value="bHLH_AtSAC51_like"/>
    <property type="match status" value="1"/>
</dbReference>
<reference evidence="2" key="1">
    <citation type="submission" date="2025-08" db="UniProtKB">
        <authorList>
            <consortium name="RefSeq"/>
        </authorList>
    </citation>
    <scope>IDENTIFICATION</scope>
    <source>
        <tissue evidence="2">Stem</tissue>
    </source>
</reference>
<dbReference type="Proteomes" id="UP001652600">
    <property type="component" value="Chromosome 7"/>
</dbReference>
<evidence type="ECO:0000313" key="1">
    <source>
        <dbReference type="Proteomes" id="UP001652600"/>
    </source>
</evidence>
<gene>
    <name evidence="2" type="primary">LOC103501164</name>
</gene>
<keyword evidence="1" id="KW-1185">Reference proteome</keyword>
<dbReference type="InterPro" id="IPR037546">
    <property type="entry name" value="SAC51-like"/>
</dbReference>
<protein>
    <submittedName>
        <fullName evidence="2">Transcription factor bHLH143-like</fullName>
    </submittedName>
</protein>
<evidence type="ECO:0000313" key="2">
    <source>
        <dbReference type="RefSeq" id="XP_050943489.1"/>
    </source>
</evidence>
<dbReference type="PANTHER" id="PTHR36066">
    <property type="entry name" value="TRANSCRIPTION FACTOR BHLH145"/>
    <property type="match status" value="1"/>
</dbReference>
<organism evidence="1 2">
    <name type="scientific">Cucumis melo</name>
    <name type="common">Muskmelon</name>
    <dbReference type="NCBI Taxonomy" id="3656"/>
    <lineage>
        <taxon>Eukaryota</taxon>
        <taxon>Viridiplantae</taxon>
        <taxon>Streptophyta</taxon>
        <taxon>Embryophyta</taxon>
        <taxon>Tracheophyta</taxon>
        <taxon>Spermatophyta</taxon>
        <taxon>Magnoliopsida</taxon>
        <taxon>eudicotyledons</taxon>
        <taxon>Gunneridae</taxon>
        <taxon>Pentapetalae</taxon>
        <taxon>rosids</taxon>
        <taxon>fabids</taxon>
        <taxon>Cucurbitales</taxon>
        <taxon>Cucurbitaceae</taxon>
        <taxon>Benincaseae</taxon>
        <taxon>Cucumis</taxon>
    </lineage>
</organism>
<dbReference type="GeneID" id="103501164"/>
<proteinExistence type="predicted"/>
<dbReference type="RefSeq" id="XP_050943489.1">
    <property type="nucleotide sequence ID" value="XM_051087532.1"/>
</dbReference>